<dbReference type="SUPFAM" id="SSF49879">
    <property type="entry name" value="SMAD/FHA domain"/>
    <property type="match status" value="1"/>
</dbReference>
<reference evidence="8" key="1">
    <citation type="submission" date="2023-07" db="EMBL/GenBank/DDBJ databases">
        <authorList>
            <consortium name="AG Swart"/>
            <person name="Singh M."/>
            <person name="Singh A."/>
            <person name="Seah K."/>
            <person name="Emmerich C."/>
        </authorList>
    </citation>
    <scope>NUCLEOTIDE SEQUENCE</scope>
    <source>
        <strain evidence="8">DP1</strain>
    </source>
</reference>
<keyword evidence="4 5" id="KW-0505">Motor protein</keyword>
<evidence type="ECO:0000313" key="9">
    <source>
        <dbReference type="Proteomes" id="UP001295684"/>
    </source>
</evidence>
<feature type="coiled-coil region" evidence="6">
    <location>
        <begin position="551"/>
        <end position="696"/>
    </location>
</feature>
<evidence type="ECO:0000256" key="5">
    <source>
        <dbReference type="PROSITE-ProRule" id="PRU00283"/>
    </source>
</evidence>
<evidence type="ECO:0000256" key="3">
    <source>
        <dbReference type="ARBA" id="ARBA00023054"/>
    </source>
</evidence>
<evidence type="ECO:0000313" key="8">
    <source>
        <dbReference type="EMBL" id="CAI2378464.1"/>
    </source>
</evidence>
<dbReference type="Proteomes" id="UP001295684">
    <property type="component" value="Unassembled WGS sequence"/>
</dbReference>
<evidence type="ECO:0000256" key="4">
    <source>
        <dbReference type="ARBA" id="ARBA00023175"/>
    </source>
</evidence>
<evidence type="ECO:0000259" key="7">
    <source>
        <dbReference type="PROSITE" id="PS50067"/>
    </source>
</evidence>
<feature type="domain" description="Kinesin motor" evidence="7">
    <location>
        <begin position="3"/>
        <end position="383"/>
    </location>
</feature>
<dbReference type="InterPro" id="IPR008984">
    <property type="entry name" value="SMAD_FHA_dom_sf"/>
</dbReference>
<dbReference type="AlphaFoldDB" id="A0AAD1XT89"/>
<dbReference type="InterPro" id="IPR027417">
    <property type="entry name" value="P-loop_NTPase"/>
</dbReference>
<comment type="similarity">
    <text evidence="5">Belongs to the TRAFAC class myosin-kinesin ATPase superfamily. Kinesin family.</text>
</comment>
<keyword evidence="3 6" id="KW-0175">Coiled coil</keyword>
<proteinExistence type="inferred from homology"/>
<dbReference type="GO" id="GO:0005524">
    <property type="term" value="F:ATP binding"/>
    <property type="evidence" value="ECO:0007669"/>
    <property type="project" value="UniProtKB-UniRule"/>
</dbReference>
<comment type="caution">
    <text evidence="8">The sequence shown here is derived from an EMBL/GenBank/DDBJ whole genome shotgun (WGS) entry which is preliminary data.</text>
</comment>
<dbReference type="InterPro" id="IPR036961">
    <property type="entry name" value="Kinesin_motor_dom_sf"/>
</dbReference>
<keyword evidence="2 5" id="KW-0067">ATP-binding</keyword>
<dbReference type="InterPro" id="IPR001752">
    <property type="entry name" value="Kinesin_motor_dom"/>
</dbReference>
<dbReference type="Pfam" id="PF00225">
    <property type="entry name" value="Kinesin"/>
    <property type="match status" value="1"/>
</dbReference>
<keyword evidence="9" id="KW-1185">Reference proteome</keyword>
<dbReference type="SUPFAM" id="SSF52540">
    <property type="entry name" value="P-loop containing nucleoside triphosphate hydrolases"/>
    <property type="match status" value="1"/>
</dbReference>
<name>A0AAD1XT89_EUPCR</name>
<accession>A0AAD1XT89</accession>
<evidence type="ECO:0000256" key="6">
    <source>
        <dbReference type="SAM" id="Coils"/>
    </source>
</evidence>
<dbReference type="GO" id="GO:0008017">
    <property type="term" value="F:microtubule binding"/>
    <property type="evidence" value="ECO:0007669"/>
    <property type="project" value="InterPro"/>
</dbReference>
<feature type="binding site" evidence="5">
    <location>
        <begin position="106"/>
        <end position="113"/>
    </location>
    <ligand>
        <name>ATP</name>
        <dbReference type="ChEBI" id="CHEBI:30616"/>
    </ligand>
</feature>
<dbReference type="PANTHER" id="PTHR47117">
    <property type="entry name" value="STAR-RELATED LIPID TRANSFER PROTEIN 9"/>
    <property type="match status" value="1"/>
</dbReference>
<dbReference type="GO" id="GO:0007018">
    <property type="term" value="P:microtubule-based movement"/>
    <property type="evidence" value="ECO:0007669"/>
    <property type="project" value="InterPro"/>
</dbReference>
<dbReference type="Gene3D" id="3.40.850.10">
    <property type="entry name" value="Kinesin motor domain"/>
    <property type="match status" value="1"/>
</dbReference>
<gene>
    <name evidence="8" type="ORF">ECRASSUSDP1_LOCUS19861</name>
</gene>
<dbReference type="SMART" id="SM00129">
    <property type="entry name" value="KISc"/>
    <property type="match status" value="1"/>
</dbReference>
<protein>
    <recommendedName>
        <fullName evidence="7">Kinesin motor domain-containing protein</fullName>
    </recommendedName>
</protein>
<dbReference type="PRINTS" id="PR00380">
    <property type="entry name" value="KINESINHEAVY"/>
</dbReference>
<dbReference type="EMBL" id="CAMPGE010020193">
    <property type="protein sequence ID" value="CAI2378464.1"/>
    <property type="molecule type" value="Genomic_DNA"/>
</dbReference>
<dbReference type="GO" id="GO:0003777">
    <property type="term" value="F:microtubule motor activity"/>
    <property type="evidence" value="ECO:0007669"/>
    <property type="project" value="InterPro"/>
</dbReference>
<sequence length="1052" mass="120661">MTSVKVAVRVRPFNQREIDKASDCCIQMDGDTTSITDPNTGVKKKFTFDYSYWSHDGFVTDPETKMFVKDQPNSKYASQVLVFNDLGIEVLDNAFDGFHTCLFAYGQTGSGKSYSIFGYDANIGIIPMSCIEIFKRIEAKEAKAREDGIEESPPSANGKPKHSFFANSVGYDITVSMLEIYNESVQDLFVKPNKRPKGGLQIRESKKDGVYVEQLTTIPVFSYQEIADQIERGTSLRTIGATNMNNTSSRAHTVTTISFKQTFYTGDKPTNQKNSNINLVDLAGSERARTTGASAERLKEGSNINKSLSFLGKVISILAAKAQGKKEAKKLVVPYRESKLTRILQNALGGNSKTSMIAALSPAAINYEETLSTLVYSNQVKSIKNKAKINENPQDKLIRELKEENERLKKMYENRDAINEEIEEDRKQEDEDKGKVHLMNINEDPFLTGQIKHPIKNGDNLIGKPGKIPPPDIPISGIGIVPEHSQMKFDEENQVLMLHPNPKDPAKNKTYLNGSLVSGPLELAHGDRILFGNNNLYIVIFPGQEIDESLLDYEESMKEILQDQLAQYKDEKYQKEMEEKLKRLKEEMDKEKSDLEGKFKDEQDKIEQDRLKLEEEMKQEDYGNDEKREKELQERLKQQNEENMKNKFMEDKAKALRDLEQANLKREQEKLHLLTLEGLQDQLAKMIIMCNEANEVAASLGREKYHYEPFIDTVVLPDGSTKPRVFCKAFPDKDKDFHNILSFDEMEDKMYRIRDKWEEYQYDIDHDGPNSKALEIDEYEGEIWGLLITDDWHLIGNVFIYMDSLALFMGTPSDESPIFDTKSQEQGKLAYSIDLKVYDSKTGKEKDTFLLDSLKENFGDDMEVGLSIHQAKNLPEKYCNQVFAEYQWIDDSANTFSTEKVRPKNKDTNPTFNYKHIHNLKIDNYIVENLADLKCIIYVYGKLTDANMEGLYKDFSMRPETATLLPNTGFKSDSFYDAVLNRDKKQDYLNIEDEDEKIMEEEEERAKKEEEDRIKAEIQRELEMYQEKNKKLKDEIKLIGKDKGKSGCCTIF</sequence>
<dbReference type="InterPro" id="IPR000253">
    <property type="entry name" value="FHA_dom"/>
</dbReference>
<organism evidence="8 9">
    <name type="scientific">Euplotes crassus</name>
    <dbReference type="NCBI Taxonomy" id="5936"/>
    <lineage>
        <taxon>Eukaryota</taxon>
        <taxon>Sar</taxon>
        <taxon>Alveolata</taxon>
        <taxon>Ciliophora</taxon>
        <taxon>Intramacronucleata</taxon>
        <taxon>Spirotrichea</taxon>
        <taxon>Hypotrichia</taxon>
        <taxon>Euplotida</taxon>
        <taxon>Euplotidae</taxon>
        <taxon>Moneuplotes</taxon>
    </lineage>
</organism>
<evidence type="ECO:0000256" key="2">
    <source>
        <dbReference type="ARBA" id="ARBA00022840"/>
    </source>
</evidence>
<keyword evidence="1 5" id="KW-0547">Nucleotide-binding</keyword>
<dbReference type="FunFam" id="3.40.850.10:FF:000063">
    <property type="entry name" value="Kinesin-like protein"/>
    <property type="match status" value="1"/>
</dbReference>
<feature type="coiled-coil region" evidence="6">
    <location>
        <begin position="394"/>
        <end position="428"/>
    </location>
</feature>
<dbReference type="Gene3D" id="2.60.200.20">
    <property type="match status" value="1"/>
</dbReference>
<evidence type="ECO:0000256" key="1">
    <source>
        <dbReference type="ARBA" id="ARBA00022741"/>
    </source>
</evidence>
<feature type="coiled-coil region" evidence="6">
    <location>
        <begin position="991"/>
        <end position="1042"/>
    </location>
</feature>
<dbReference type="PROSITE" id="PS50067">
    <property type="entry name" value="KINESIN_MOTOR_2"/>
    <property type="match status" value="1"/>
</dbReference>
<dbReference type="Pfam" id="PF00498">
    <property type="entry name" value="FHA"/>
    <property type="match status" value="1"/>
</dbReference>